<sequence length="31" mass="3148">MSVDGIALASAAATLFVFRKGAGVPDLHKGF</sequence>
<reference evidence="1 2" key="1">
    <citation type="submission" date="2020-03" db="EMBL/GenBank/DDBJ databases">
        <title>Genomic Encyclopedia of Type Strains, Phase IV (KMG-IV): sequencing the most valuable type-strain genomes for metagenomic binning, comparative biology and taxonomic classification.</title>
        <authorList>
            <person name="Goeker M."/>
        </authorList>
    </citation>
    <scope>NUCLEOTIDE SEQUENCE [LARGE SCALE GENOMIC DNA]</scope>
    <source>
        <strain evidence="1 2">DSM 102865</strain>
    </source>
</reference>
<evidence type="ECO:0000313" key="1">
    <source>
        <dbReference type="EMBL" id="NIJ53097.1"/>
    </source>
</evidence>
<organism evidence="1 2">
    <name type="scientific">Dyadobacter arcticus</name>
    <dbReference type="NCBI Taxonomy" id="1078754"/>
    <lineage>
        <taxon>Bacteria</taxon>
        <taxon>Pseudomonadati</taxon>
        <taxon>Bacteroidota</taxon>
        <taxon>Cytophagia</taxon>
        <taxon>Cytophagales</taxon>
        <taxon>Spirosomataceae</taxon>
        <taxon>Dyadobacter</taxon>
    </lineage>
</organism>
<proteinExistence type="predicted"/>
<comment type="caution">
    <text evidence="1">The sequence shown here is derived from an EMBL/GenBank/DDBJ whole genome shotgun (WGS) entry which is preliminary data.</text>
</comment>
<protein>
    <submittedName>
        <fullName evidence="1">Uncharacterized protein</fullName>
    </submittedName>
</protein>
<keyword evidence="2" id="KW-1185">Reference proteome</keyword>
<dbReference type="Proteomes" id="UP001179181">
    <property type="component" value="Unassembled WGS sequence"/>
</dbReference>
<gene>
    <name evidence="1" type="ORF">FHS68_002267</name>
</gene>
<evidence type="ECO:0000313" key="2">
    <source>
        <dbReference type="Proteomes" id="UP001179181"/>
    </source>
</evidence>
<name>A0ABX0UJK7_9BACT</name>
<dbReference type="EMBL" id="JAASQJ010000002">
    <property type="protein sequence ID" value="NIJ53097.1"/>
    <property type="molecule type" value="Genomic_DNA"/>
</dbReference>
<accession>A0ABX0UJK7</accession>